<feature type="active site" description="Charge relay system" evidence="15">
    <location>
        <position position="495"/>
    </location>
</feature>
<keyword evidence="6 15" id="KW-0645">Protease</keyword>
<feature type="region of interest" description="Disordered" evidence="16">
    <location>
        <begin position="589"/>
        <end position="613"/>
    </location>
</feature>
<dbReference type="GO" id="GO:0008240">
    <property type="term" value="F:tripeptidyl-peptidase activity"/>
    <property type="evidence" value="ECO:0007669"/>
    <property type="project" value="UniProtKB-EC"/>
</dbReference>
<dbReference type="InterPro" id="IPR015366">
    <property type="entry name" value="S53_propep"/>
</dbReference>
<feature type="binding site" evidence="15">
    <location>
        <position position="537"/>
    </location>
    <ligand>
        <name>Ca(2+)</name>
        <dbReference type="ChEBI" id="CHEBI:29108"/>
    </ligand>
</feature>
<name>A0A8H7WGN6_9HELO</name>
<evidence type="ECO:0000256" key="12">
    <source>
        <dbReference type="ARBA" id="ARBA00023026"/>
    </source>
</evidence>
<dbReference type="Proteomes" id="UP000664132">
    <property type="component" value="Unassembled WGS sequence"/>
</dbReference>
<feature type="binding site" evidence="15">
    <location>
        <position position="574"/>
    </location>
    <ligand>
        <name>Ca(2+)</name>
        <dbReference type="ChEBI" id="CHEBI:29108"/>
    </ligand>
</feature>
<keyword evidence="10 15" id="KW-0720">Serine protease</keyword>
<dbReference type="Gene3D" id="3.40.50.200">
    <property type="entry name" value="Peptidase S8/S53 domain"/>
    <property type="match status" value="1"/>
</dbReference>
<keyword evidence="7 15" id="KW-0479">Metal-binding</keyword>
<evidence type="ECO:0000256" key="5">
    <source>
        <dbReference type="ARBA" id="ARBA00022525"/>
    </source>
</evidence>
<feature type="chain" id="PRO_5034653611" description="tripeptidyl-peptidase II" evidence="17">
    <location>
        <begin position="19"/>
        <end position="613"/>
    </location>
</feature>
<dbReference type="SUPFAM" id="SSF52743">
    <property type="entry name" value="Subtilisin-like"/>
    <property type="match status" value="1"/>
</dbReference>
<dbReference type="SMART" id="SM00944">
    <property type="entry name" value="Pro-kuma_activ"/>
    <property type="match status" value="1"/>
</dbReference>
<keyword evidence="12" id="KW-0843">Virulence</keyword>
<comment type="caution">
    <text evidence="19">The sequence shown here is derived from an EMBL/GenBank/DDBJ whole genome shotgun (WGS) entry which is preliminary data.</text>
</comment>
<evidence type="ECO:0000256" key="3">
    <source>
        <dbReference type="ARBA" id="ARBA00004239"/>
    </source>
</evidence>
<protein>
    <recommendedName>
        <fullName evidence="4">tripeptidyl-peptidase II</fullName>
        <ecNumber evidence="4">3.4.14.10</ecNumber>
    </recommendedName>
</protein>
<evidence type="ECO:0000259" key="18">
    <source>
        <dbReference type="PROSITE" id="PS51695"/>
    </source>
</evidence>
<dbReference type="GO" id="GO:0006508">
    <property type="term" value="P:proteolysis"/>
    <property type="evidence" value="ECO:0007669"/>
    <property type="project" value="UniProtKB-KW"/>
</dbReference>
<sequence>MLSCKLIYLISLLGLTQATNTFESLKSVPRGWTQVKAATGEENIKLRLSLKQQNLNTFYDKLLEVSTPDHPQYGNHYSGHELRSLLQPTEEASDAAISWLQDNNITAINHEGEYILLSTTVAKANALLGTTFNWYTNPDTSKPILRTLSYTVPEAIAPHINFVQPTTRFSSLEPRYTSSQIKYQTDMSPAKWAATQVNASCANMVTPTCLLDLYNVHYKADPNNGNTVGYASFLEEYARNADTIQFEQALAPYAMNQSFKVVQFNGGLNDQNSANDSGEANLDNQYIIGISSPTPVTEFSVGGRGPFVPDGDQPDPAATSQNEPYLDFLVSLMALPNEQIPNVISISYGENEQEIPPTYAMQVCNMFAQLGARGKTVIFASGDSGVGDFCLANDGSNRTTFNAQFPSSCPYVTSVGGTASVAPEKAVFFSSGGFSDVWARPAYQDAAVTAYLSKIGDKNKGLFNASGRAFPDVSAQSNNFAVVDKGVLGFSRGTSAAAPVFAGVVAMLNSARVSQGMPTMGFMNPWLYSNGTSAMNDVTTGASTGCNGLTRFNARPNGSPIVPGASWNATDGWDPVSGIGTPDFGKMLASTSPGVPNTGGVRKRSHGVWSRGR</sequence>
<keyword evidence="9 15" id="KW-0378">Hydrolase</keyword>
<dbReference type="Pfam" id="PF00082">
    <property type="entry name" value="Peptidase_S8"/>
    <property type="match status" value="1"/>
</dbReference>
<dbReference type="EC" id="3.4.14.10" evidence="4"/>
<dbReference type="PANTHER" id="PTHR14218">
    <property type="entry name" value="PROTEASE S8 TRIPEPTIDYL PEPTIDASE I CLN2"/>
    <property type="match status" value="1"/>
</dbReference>
<evidence type="ECO:0000256" key="10">
    <source>
        <dbReference type="ARBA" id="ARBA00022825"/>
    </source>
</evidence>
<feature type="domain" description="Peptidase S53" evidence="18">
    <location>
        <begin position="204"/>
        <end position="594"/>
    </location>
</feature>
<dbReference type="InterPro" id="IPR023828">
    <property type="entry name" value="Peptidase_S8_Ser-AS"/>
</dbReference>
<dbReference type="InterPro" id="IPR030400">
    <property type="entry name" value="Sedolisin_dom"/>
</dbReference>
<dbReference type="CDD" id="cd04056">
    <property type="entry name" value="Peptidases_S53"/>
    <property type="match status" value="1"/>
</dbReference>
<dbReference type="OrthoDB" id="409122at2759"/>
<feature type="active site" description="Charge relay system" evidence="15">
    <location>
        <position position="279"/>
    </location>
</feature>
<feature type="active site" description="Charge relay system" evidence="15">
    <location>
        <position position="283"/>
    </location>
</feature>
<evidence type="ECO:0000256" key="15">
    <source>
        <dbReference type="PROSITE-ProRule" id="PRU01032"/>
    </source>
</evidence>
<dbReference type="PANTHER" id="PTHR14218:SF15">
    <property type="entry name" value="TRIPEPTIDYL-PEPTIDASE 1"/>
    <property type="match status" value="1"/>
</dbReference>
<evidence type="ECO:0000256" key="14">
    <source>
        <dbReference type="ARBA" id="ARBA00023180"/>
    </source>
</evidence>
<evidence type="ECO:0000313" key="20">
    <source>
        <dbReference type="Proteomes" id="UP000664132"/>
    </source>
</evidence>
<comment type="cofactor">
    <cofactor evidence="15">
        <name>Ca(2+)</name>
        <dbReference type="ChEBI" id="CHEBI:29108"/>
    </cofactor>
    <text evidence="15">Binds 1 Ca(2+) ion per subunit.</text>
</comment>
<proteinExistence type="predicted"/>
<feature type="binding site" evidence="15">
    <location>
        <position position="572"/>
    </location>
    <ligand>
        <name>Ca(2+)</name>
        <dbReference type="ChEBI" id="CHEBI:29108"/>
    </ligand>
</feature>
<dbReference type="SUPFAM" id="SSF54897">
    <property type="entry name" value="Protease propeptides/inhibitors"/>
    <property type="match status" value="1"/>
</dbReference>
<keyword evidence="11 15" id="KW-0106">Calcium</keyword>
<dbReference type="CDD" id="cd11377">
    <property type="entry name" value="Pro-peptidase_S53"/>
    <property type="match status" value="1"/>
</dbReference>
<accession>A0A8H7WGN6</accession>
<comment type="catalytic activity">
    <reaction evidence="1">
        <text>Release of an N-terminal tripeptide from a polypeptide.</text>
        <dbReference type="EC" id="3.4.14.10"/>
    </reaction>
</comment>
<evidence type="ECO:0000256" key="8">
    <source>
        <dbReference type="ARBA" id="ARBA00022729"/>
    </source>
</evidence>
<comment type="subcellular location">
    <subcellularLocation>
        <location evidence="3">Secreted</location>
        <location evidence="3">Extracellular space</location>
    </subcellularLocation>
</comment>
<dbReference type="PROSITE" id="PS00138">
    <property type="entry name" value="SUBTILASE_SER"/>
    <property type="match status" value="1"/>
</dbReference>
<dbReference type="AlphaFoldDB" id="A0A8H7WGN6"/>
<organism evidence="19 20">
    <name type="scientific">Cadophora malorum</name>
    <dbReference type="NCBI Taxonomy" id="108018"/>
    <lineage>
        <taxon>Eukaryota</taxon>
        <taxon>Fungi</taxon>
        <taxon>Dikarya</taxon>
        <taxon>Ascomycota</taxon>
        <taxon>Pezizomycotina</taxon>
        <taxon>Leotiomycetes</taxon>
        <taxon>Helotiales</taxon>
        <taxon>Ploettnerulaceae</taxon>
        <taxon>Cadophora</taxon>
    </lineage>
</organism>
<keyword evidence="5" id="KW-0964">Secreted</keyword>
<feature type="binding site" evidence="15">
    <location>
        <position position="538"/>
    </location>
    <ligand>
        <name>Ca(2+)</name>
        <dbReference type="ChEBI" id="CHEBI:29108"/>
    </ligand>
</feature>
<evidence type="ECO:0000256" key="6">
    <source>
        <dbReference type="ARBA" id="ARBA00022670"/>
    </source>
</evidence>
<dbReference type="Pfam" id="PF09286">
    <property type="entry name" value="Pro-kuma_activ"/>
    <property type="match status" value="1"/>
</dbReference>
<comment type="function">
    <text evidence="2">Secreted tripeptidyl-peptidase which degrades proteins at acidic pHs and is involved in virulence.</text>
</comment>
<evidence type="ECO:0000256" key="2">
    <source>
        <dbReference type="ARBA" id="ARBA00002451"/>
    </source>
</evidence>
<dbReference type="InterPro" id="IPR000209">
    <property type="entry name" value="Peptidase_S8/S53_dom"/>
</dbReference>
<keyword evidence="20" id="KW-1185">Reference proteome</keyword>
<keyword evidence="14" id="KW-0325">Glycoprotein</keyword>
<dbReference type="GO" id="GO:0046872">
    <property type="term" value="F:metal ion binding"/>
    <property type="evidence" value="ECO:0007669"/>
    <property type="project" value="UniProtKB-UniRule"/>
</dbReference>
<evidence type="ECO:0000256" key="9">
    <source>
        <dbReference type="ARBA" id="ARBA00022801"/>
    </source>
</evidence>
<evidence type="ECO:0000256" key="7">
    <source>
        <dbReference type="ARBA" id="ARBA00022723"/>
    </source>
</evidence>
<evidence type="ECO:0000256" key="4">
    <source>
        <dbReference type="ARBA" id="ARBA00012462"/>
    </source>
</evidence>
<evidence type="ECO:0000256" key="16">
    <source>
        <dbReference type="SAM" id="MobiDB-lite"/>
    </source>
</evidence>
<dbReference type="InterPro" id="IPR036852">
    <property type="entry name" value="Peptidase_S8/S53_dom_sf"/>
</dbReference>
<evidence type="ECO:0000313" key="19">
    <source>
        <dbReference type="EMBL" id="KAG4424465.1"/>
    </source>
</evidence>
<reference evidence="19" key="1">
    <citation type="submission" date="2021-02" db="EMBL/GenBank/DDBJ databases">
        <title>Genome sequence Cadophora malorum strain M34.</title>
        <authorList>
            <person name="Stefanovic E."/>
            <person name="Vu D."/>
            <person name="Scully C."/>
            <person name="Dijksterhuis J."/>
            <person name="Roader J."/>
            <person name="Houbraken J."/>
        </authorList>
    </citation>
    <scope>NUCLEOTIDE SEQUENCE</scope>
    <source>
        <strain evidence="19">M34</strain>
    </source>
</reference>
<dbReference type="GO" id="GO:0004252">
    <property type="term" value="F:serine-type endopeptidase activity"/>
    <property type="evidence" value="ECO:0007669"/>
    <property type="project" value="UniProtKB-UniRule"/>
</dbReference>
<keyword evidence="13" id="KW-0865">Zymogen</keyword>
<dbReference type="PROSITE" id="PS51695">
    <property type="entry name" value="SEDOLISIN"/>
    <property type="match status" value="1"/>
</dbReference>
<dbReference type="FunFam" id="3.40.50.200:FF:000015">
    <property type="entry name" value="Tripeptidyl peptidase A"/>
    <property type="match status" value="1"/>
</dbReference>
<evidence type="ECO:0000256" key="17">
    <source>
        <dbReference type="SAM" id="SignalP"/>
    </source>
</evidence>
<keyword evidence="8 17" id="KW-0732">Signal</keyword>
<evidence type="ECO:0000256" key="11">
    <source>
        <dbReference type="ARBA" id="ARBA00022837"/>
    </source>
</evidence>
<dbReference type="InterPro" id="IPR050819">
    <property type="entry name" value="Tripeptidyl-peptidase_I"/>
</dbReference>
<gene>
    <name evidence="19" type="ORF">IFR04_002343</name>
</gene>
<feature type="signal peptide" evidence="17">
    <location>
        <begin position="1"/>
        <end position="18"/>
    </location>
</feature>
<evidence type="ECO:0000256" key="1">
    <source>
        <dbReference type="ARBA" id="ARBA00001910"/>
    </source>
</evidence>
<feature type="compositionally biased region" description="Basic residues" evidence="16">
    <location>
        <begin position="601"/>
        <end position="613"/>
    </location>
</feature>
<evidence type="ECO:0000256" key="13">
    <source>
        <dbReference type="ARBA" id="ARBA00023145"/>
    </source>
</evidence>
<dbReference type="GO" id="GO:0005576">
    <property type="term" value="C:extracellular region"/>
    <property type="evidence" value="ECO:0007669"/>
    <property type="project" value="UniProtKB-SubCell"/>
</dbReference>
<dbReference type="EMBL" id="JAFJYH010000020">
    <property type="protein sequence ID" value="KAG4424465.1"/>
    <property type="molecule type" value="Genomic_DNA"/>
</dbReference>